<proteinExistence type="predicted"/>
<organism evidence="3">
    <name type="scientific">Melampsora larici-populina (strain 98AG31 / pathotype 3-4-7)</name>
    <name type="common">Poplar leaf rust fungus</name>
    <dbReference type="NCBI Taxonomy" id="747676"/>
    <lineage>
        <taxon>Eukaryota</taxon>
        <taxon>Fungi</taxon>
        <taxon>Dikarya</taxon>
        <taxon>Basidiomycota</taxon>
        <taxon>Pucciniomycotina</taxon>
        <taxon>Pucciniomycetes</taxon>
        <taxon>Pucciniales</taxon>
        <taxon>Melampsoraceae</taxon>
        <taxon>Melampsora</taxon>
    </lineage>
</organism>
<reference evidence="3" key="1">
    <citation type="journal article" date="2011" name="Proc. Natl. Acad. Sci. U.S.A.">
        <title>Obligate biotrophy features unraveled by the genomic analysis of rust fungi.</title>
        <authorList>
            <person name="Duplessis S."/>
            <person name="Cuomo C.A."/>
            <person name="Lin Y.-C."/>
            <person name="Aerts A."/>
            <person name="Tisserant E."/>
            <person name="Veneault-Fourrey C."/>
            <person name="Joly D.L."/>
            <person name="Hacquard S."/>
            <person name="Amselem J."/>
            <person name="Cantarel B.L."/>
            <person name="Chiu R."/>
            <person name="Coutinho P.M."/>
            <person name="Feau N."/>
            <person name="Field M."/>
            <person name="Frey P."/>
            <person name="Gelhaye E."/>
            <person name="Goldberg J."/>
            <person name="Grabherr M.G."/>
            <person name="Kodira C.D."/>
            <person name="Kohler A."/>
            <person name="Kuees U."/>
            <person name="Lindquist E.A."/>
            <person name="Lucas S.M."/>
            <person name="Mago R."/>
            <person name="Mauceli E."/>
            <person name="Morin E."/>
            <person name="Murat C."/>
            <person name="Pangilinan J.L."/>
            <person name="Park R."/>
            <person name="Pearson M."/>
            <person name="Quesneville H."/>
            <person name="Rouhier N."/>
            <person name="Sakthikumar S."/>
            <person name="Salamov A.A."/>
            <person name="Schmutz J."/>
            <person name="Selles B."/>
            <person name="Shapiro H."/>
            <person name="Tanguay P."/>
            <person name="Tuskan G.A."/>
            <person name="Henrissat B."/>
            <person name="Van de Peer Y."/>
            <person name="Rouze P."/>
            <person name="Ellis J.G."/>
            <person name="Dodds P.N."/>
            <person name="Schein J.E."/>
            <person name="Zhong S."/>
            <person name="Hamelin R.C."/>
            <person name="Grigoriev I.V."/>
            <person name="Szabo L.J."/>
            <person name="Martin F."/>
        </authorList>
    </citation>
    <scope>NUCLEOTIDE SEQUENCE [LARGE SCALE GENOMIC DNA]</scope>
    <source>
        <strain evidence="3">98AG31 / pathotype 3-4-7</strain>
    </source>
</reference>
<dbReference type="Proteomes" id="UP000001072">
    <property type="component" value="Unassembled WGS sequence"/>
</dbReference>
<keyword evidence="1" id="KW-0732">Signal</keyword>
<feature type="chain" id="PRO_5003318259" description="Secreted protein" evidence="1">
    <location>
        <begin position="24"/>
        <end position="539"/>
    </location>
</feature>
<dbReference type="InParanoid" id="F4S4I2"/>
<evidence type="ECO:0000313" key="3">
    <source>
        <dbReference type="Proteomes" id="UP000001072"/>
    </source>
</evidence>
<evidence type="ECO:0008006" key="4">
    <source>
        <dbReference type="Google" id="ProtNLM"/>
    </source>
</evidence>
<evidence type="ECO:0000256" key="1">
    <source>
        <dbReference type="SAM" id="SignalP"/>
    </source>
</evidence>
<dbReference type="AlphaFoldDB" id="F4S4I2"/>
<evidence type="ECO:0000313" key="2">
    <source>
        <dbReference type="EMBL" id="EGG00416.1"/>
    </source>
</evidence>
<keyword evidence="3" id="KW-1185">Reference proteome</keyword>
<dbReference type="KEGG" id="mlr:MELLADRAFT_118032"/>
<dbReference type="HOGENOM" id="CLU_511980_0_0_1"/>
<dbReference type="RefSeq" id="XP_007416262.1">
    <property type="nucleotide sequence ID" value="XM_007416200.1"/>
</dbReference>
<name>F4S4I2_MELLP</name>
<dbReference type="OrthoDB" id="10450707at2759"/>
<dbReference type="GeneID" id="18926143"/>
<gene>
    <name evidence="2" type="ORF">MELLADRAFT_118032</name>
</gene>
<sequence length="539" mass="60423">MTRVSTYISLIALLLGLSSSTSAISLRNDQNIPPDKINRKWSADTSLSSGLEVWKVLGSSSLSSEVSNSETRISFSQSGAPMPFSYSGERHLHEAKSNAHIFHESLQEVLHHPKRLTKQRVKRALEGMFTGGRNIEEAAQAAKAAKAAETISNLNKAREVSGSTKALSSADASKLGKADSFFRGAPSRLDPVPALTRSKSLPSSWPETPVIDQKAALKAINTHFDKSMYQLTDSVLTRERPPRTPLIAAVLDHVDPAYYVPRRQRLTLEASFALYAERNLYWAVIDGKTDMKTIDRLANLVDTYRAEYVDTLERAIKVGYNEKTFLNTNSVQDANAEVTSLRKMTSGNEINPSLIKDAKKPPKGSLVAFPENMAADAARDKNPEKFFEDPLLEITYNEVSRYLYSPESSIKVFPAGDASVETVRGWANEAVARDHLYEIRHTKANYDAARTARTQYQWYFQSYLKKYGPNWTLFTDLSEIFNRNGIPLTLKTPPKSKVLVWYDQFKSRYQMSMYKLKSVFKTALDKKIRPVSSSPVRSP</sequence>
<protein>
    <recommendedName>
        <fullName evidence="4">Secreted protein</fullName>
    </recommendedName>
</protein>
<dbReference type="EMBL" id="GL883147">
    <property type="protein sequence ID" value="EGG00416.1"/>
    <property type="molecule type" value="Genomic_DNA"/>
</dbReference>
<accession>F4S4I2</accession>
<feature type="signal peptide" evidence="1">
    <location>
        <begin position="1"/>
        <end position="23"/>
    </location>
</feature>
<dbReference type="VEuPathDB" id="FungiDB:MELLADRAFT_118032"/>